<sequence>MIRSTNQQITSVLFKYIYIDKNERWGKGRKEMSSISLYCRRSIGTLFGQQNAFSLSANASNSLYRFGRARKVVGNPFLQEDDDEDFMEDSGDGEGDQQQKLSKGSLDKIKQRFTKIYKRPQPTTAKPSAEEQQLRDIIKSYAKYSQETAQKRDDEEKEKSHLQWEAIAELPEDLRKIALLVDTHDEAPMPIPTWTLTPPSKDPQSKIVWKKKDKLKVVKRSEEQLTGDLF</sequence>
<keyword evidence="3" id="KW-1185">Reference proteome</keyword>
<organism evidence="2 3">
    <name type="scientific">Cavenderia fasciculata</name>
    <name type="common">Slime mold</name>
    <name type="synonym">Dictyostelium fasciculatum</name>
    <dbReference type="NCBI Taxonomy" id="261658"/>
    <lineage>
        <taxon>Eukaryota</taxon>
        <taxon>Amoebozoa</taxon>
        <taxon>Evosea</taxon>
        <taxon>Eumycetozoa</taxon>
        <taxon>Dictyostelia</taxon>
        <taxon>Acytosteliales</taxon>
        <taxon>Cavenderiaceae</taxon>
        <taxon>Cavenderia</taxon>
    </lineage>
</organism>
<dbReference type="OMA" id="QRFTKIY"/>
<dbReference type="OrthoDB" id="20636at2759"/>
<dbReference type="RefSeq" id="XP_004360400.1">
    <property type="nucleotide sequence ID" value="XM_004360343.1"/>
</dbReference>
<dbReference type="AlphaFoldDB" id="F4PQ86"/>
<dbReference type="KEGG" id="dfa:DFA_04679"/>
<gene>
    <name evidence="2" type="ORF">DFA_04679</name>
</gene>
<dbReference type="GeneID" id="14874689"/>
<protein>
    <submittedName>
        <fullName evidence="2">Uncharacterized protein</fullName>
    </submittedName>
</protein>
<dbReference type="EMBL" id="GL883009">
    <property type="protein sequence ID" value="EGG22549.1"/>
    <property type="molecule type" value="Genomic_DNA"/>
</dbReference>
<evidence type="ECO:0000313" key="3">
    <source>
        <dbReference type="Proteomes" id="UP000007797"/>
    </source>
</evidence>
<proteinExistence type="predicted"/>
<feature type="region of interest" description="Disordered" evidence="1">
    <location>
        <begin position="77"/>
        <end position="104"/>
    </location>
</feature>
<evidence type="ECO:0000256" key="1">
    <source>
        <dbReference type="SAM" id="MobiDB-lite"/>
    </source>
</evidence>
<dbReference type="Proteomes" id="UP000007797">
    <property type="component" value="Unassembled WGS sequence"/>
</dbReference>
<evidence type="ECO:0000313" key="2">
    <source>
        <dbReference type="EMBL" id="EGG22549.1"/>
    </source>
</evidence>
<reference evidence="3" key="1">
    <citation type="journal article" date="2011" name="Genome Res.">
        <title>Phylogeny-wide analysis of social amoeba genomes highlights ancient origins for complex intercellular communication.</title>
        <authorList>
            <person name="Heidel A.J."/>
            <person name="Lawal H.M."/>
            <person name="Felder M."/>
            <person name="Schilde C."/>
            <person name="Helps N.R."/>
            <person name="Tunggal B."/>
            <person name="Rivero F."/>
            <person name="John U."/>
            <person name="Schleicher M."/>
            <person name="Eichinger L."/>
            <person name="Platzer M."/>
            <person name="Noegel A.A."/>
            <person name="Schaap P."/>
            <person name="Gloeckner G."/>
        </authorList>
    </citation>
    <scope>NUCLEOTIDE SEQUENCE [LARGE SCALE GENOMIC DNA]</scope>
    <source>
        <strain evidence="3">SH3</strain>
    </source>
</reference>
<feature type="compositionally biased region" description="Acidic residues" evidence="1">
    <location>
        <begin position="79"/>
        <end position="95"/>
    </location>
</feature>
<accession>F4PQ86</accession>
<name>F4PQ86_CACFS</name>